<feature type="transmembrane region" description="Helical" evidence="8">
    <location>
        <begin position="104"/>
        <end position="124"/>
    </location>
</feature>
<dbReference type="AlphaFoldDB" id="A0A1M5TJV7"/>
<keyword evidence="2 8" id="KW-0813">Transport</keyword>
<keyword evidence="10" id="KW-1185">Reference proteome</keyword>
<proteinExistence type="inferred from homology"/>
<feature type="transmembrane region" description="Helical" evidence="8">
    <location>
        <begin position="6"/>
        <end position="31"/>
    </location>
</feature>
<evidence type="ECO:0000313" key="9">
    <source>
        <dbReference type="EMBL" id="SHH50966.1"/>
    </source>
</evidence>
<keyword evidence="3 8" id="KW-0812">Transmembrane</keyword>
<dbReference type="InterPro" id="IPR011293">
    <property type="entry name" value="Ion_transpt_RnfA/RsxA"/>
</dbReference>
<evidence type="ECO:0000256" key="2">
    <source>
        <dbReference type="ARBA" id="ARBA00022448"/>
    </source>
</evidence>
<dbReference type="PANTHER" id="PTHR30335">
    <property type="entry name" value="INTEGRAL MEMBRANE PROTEIN OF SOXR-REDUCING COMPLEX"/>
    <property type="match status" value="1"/>
</dbReference>
<dbReference type="Pfam" id="PF02508">
    <property type="entry name" value="Rnf-Nqr"/>
    <property type="match status" value="1"/>
</dbReference>
<feature type="transmembrane region" description="Helical" evidence="8">
    <location>
        <begin position="43"/>
        <end position="65"/>
    </location>
</feature>
<feature type="transmembrane region" description="Helical" evidence="8">
    <location>
        <begin position="71"/>
        <end position="92"/>
    </location>
</feature>
<dbReference type="PIRSF" id="PIRSF006102">
    <property type="entry name" value="NQR_DE"/>
    <property type="match status" value="1"/>
</dbReference>
<protein>
    <recommendedName>
        <fullName evidence="8">Ion-translocating oxidoreductase complex subunit A</fullName>
        <ecNumber evidence="8">7.-.-.-</ecNumber>
    </recommendedName>
    <alternativeName>
        <fullName evidence="8">Rnf electron transport complex subunit A</fullName>
    </alternativeName>
</protein>
<accession>A0A1M5TJV7</accession>
<sequence>MEQLFTIFISALLVNNFVLSKFLGICSFLGVSKKTETAKGMGMAVTFVMLLASVITFVLNKYILINLHMEYLSILAFVLVIAALVQFVEIVIKKTNPGLYRSLGIFLPLITTNCAVLGMVNINADMGYTFIQAIVNALGAALGYTLAIVILAGLRERMEENTGMPEAFKGLPISLVTAGIMSIAFLGFTGLVG</sequence>
<evidence type="ECO:0000256" key="1">
    <source>
        <dbReference type="ARBA" id="ARBA00004127"/>
    </source>
</evidence>
<dbReference type="STRING" id="1121306.SAMN02745196_00611"/>
<evidence type="ECO:0000256" key="5">
    <source>
        <dbReference type="ARBA" id="ARBA00022982"/>
    </source>
</evidence>
<keyword evidence="5 8" id="KW-0249">Electron transport</keyword>
<comment type="function">
    <text evidence="8">Part of a membrane-bound complex that couples electron transfer with translocation of ions across the membrane.</text>
</comment>
<dbReference type="GO" id="GO:0005886">
    <property type="term" value="C:plasma membrane"/>
    <property type="evidence" value="ECO:0007669"/>
    <property type="project" value="UniProtKB-SubCell"/>
</dbReference>
<comment type="subunit">
    <text evidence="8">The complex is composed of six subunits: RnfA, RnfB, RnfC, RnfD, RnfE and RnfG.</text>
</comment>
<name>A0A1M5TJV7_9CLOT</name>
<keyword evidence="6 8" id="KW-1133">Transmembrane helix</keyword>
<evidence type="ECO:0000256" key="8">
    <source>
        <dbReference type="HAMAP-Rule" id="MF_00459"/>
    </source>
</evidence>
<dbReference type="HAMAP" id="MF_00459">
    <property type="entry name" value="RsxA_RnfA"/>
    <property type="match status" value="1"/>
</dbReference>
<dbReference type="PANTHER" id="PTHR30335:SF0">
    <property type="entry name" value="ION-TRANSLOCATING OXIDOREDUCTASE COMPLEX SUBUNIT A"/>
    <property type="match status" value="1"/>
</dbReference>
<dbReference type="EMBL" id="FQXP01000003">
    <property type="protein sequence ID" value="SHH50966.1"/>
    <property type="molecule type" value="Genomic_DNA"/>
</dbReference>
<dbReference type="EC" id="7.-.-.-" evidence="8"/>
<evidence type="ECO:0000256" key="3">
    <source>
        <dbReference type="ARBA" id="ARBA00022692"/>
    </source>
</evidence>
<evidence type="ECO:0000313" key="10">
    <source>
        <dbReference type="Proteomes" id="UP000184526"/>
    </source>
</evidence>
<dbReference type="GO" id="GO:0012505">
    <property type="term" value="C:endomembrane system"/>
    <property type="evidence" value="ECO:0007669"/>
    <property type="project" value="UniProtKB-SubCell"/>
</dbReference>
<keyword evidence="7 8" id="KW-0472">Membrane</keyword>
<dbReference type="GO" id="GO:0022900">
    <property type="term" value="P:electron transport chain"/>
    <property type="evidence" value="ECO:0007669"/>
    <property type="project" value="UniProtKB-UniRule"/>
</dbReference>
<dbReference type="InterPro" id="IPR003667">
    <property type="entry name" value="NqrDE/RnfAE"/>
</dbReference>
<gene>
    <name evidence="8" type="primary">rnfA</name>
    <name evidence="9" type="ORF">SAMN02745196_00611</name>
</gene>
<evidence type="ECO:0000256" key="6">
    <source>
        <dbReference type="ARBA" id="ARBA00022989"/>
    </source>
</evidence>
<dbReference type="InterPro" id="IPR050133">
    <property type="entry name" value="NqrDE/RnfAE_oxidrdctase"/>
</dbReference>
<evidence type="ECO:0000256" key="4">
    <source>
        <dbReference type="ARBA" id="ARBA00022967"/>
    </source>
</evidence>
<dbReference type="Proteomes" id="UP000184526">
    <property type="component" value="Unassembled WGS sequence"/>
</dbReference>
<organism evidence="9 10">
    <name type="scientific">Clostridium collagenovorans DSM 3089</name>
    <dbReference type="NCBI Taxonomy" id="1121306"/>
    <lineage>
        <taxon>Bacteria</taxon>
        <taxon>Bacillati</taxon>
        <taxon>Bacillota</taxon>
        <taxon>Clostridia</taxon>
        <taxon>Eubacteriales</taxon>
        <taxon>Clostridiaceae</taxon>
        <taxon>Clostridium</taxon>
    </lineage>
</organism>
<dbReference type="RefSeq" id="WP_072829919.1">
    <property type="nucleotide sequence ID" value="NZ_FQXP01000003.1"/>
</dbReference>
<dbReference type="OrthoDB" id="9803631at2"/>
<feature type="transmembrane region" description="Helical" evidence="8">
    <location>
        <begin position="173"/>
        <end position="192"/>
    </location>
</feature>
<dbReference type="NCBIfam" id="TIGR01943">
    <property type="entry name" value="rnfA"/>
    <property type="match status" value="1"/>
</dbReference>
<evidence type="ECO:0000256" key="7">
    <source>
        <dbReference type="ARBA" id="ARBA00023136"/>
    </source>
</evidence>
<comment type="subcellular location">
    <subcellularLocation>
        <location evidence="8">Cell membrane</location>
        <topology evidence="8">Multi-pass membrane protein</topology>
    </subcellularLocation>
    <subcellularLocation>
        <location evidence="1">Endomembrane system</location>
        <topology evidence="1">Multi-pass membrane protein</topology>
    </subcellularLocation>
</comment>
<comment type="similarity">
    <text evidence="8">Belongs to the NqrDE/RnfAE family.</text>
</comment>
<feature type="transmembrane region" description="Helical" evidence="8">
    <location>
        <begin position="130"/>
        <end position="152"/>
    </location>
</feature>
<dbReference type="NCBIfam" id="NF003481">
    <property type="entry name" value="PRK05151.1"/>
    <property type="match status" value="1"/>
</dbReference>
<keyword evidence="4 8" id="KW-1278">Translocase</keyword>
<keyword evidence="8" id="KW-1003">Cell membrane</keyword>
<reference evidence="9 10" key="1">
    <citation type="submission" date="2016-11" db="EMBL/GenBank/DDBJ databases">
        <authorList>
            <person name="Jaros S."/>
            <person name="Januszkiewicz K."/>
            <person name="Wedrychowicz H."/>
        </authorList>
    </citation>
    <scope>NUCLEOTIDE SEQUENCE [LARGE SCALE GENOMIC DNA]</scope>
    <source>
        <strain evidence="9 10">DSM 3089</strain>
    </source>
</reference>